<dbReference type="EMBL" id="LAZR01065427">
    <property type="protein sequence ID" value="KKK55567.1"/>
    <property type="molecule type" value="Genomic_DNA"/>
</dbReference>
<dbReference type="AlphaFoldDB" id="A0A0F8WFG1"/>
<comment type="caution">
    <text evidence="1">The sequence shown here is derived from an EMBL/GenBank/DDBJ whole genome shotgun (WGS) entry which is preliminary data.</text>
</comment>
<feature type="non-terminal residue" evidence="1">
    <location>
        <position position="108"/>
    </location>
</feature>
<protein>
    <submittedName>
        <fullName evidence="1">Uncharacterized protein</fullName>
    </submittedName>
</protein>
<name>A0A0F8WFG1_9ZZZZ</name>
<sequence>MELPSGEIEVKSGIEIKRLDAEGAGLARIATLSAVDEDGDTYAEGAFGEFVYGEGRYFHDVDEPTCNLRDVHRYRTATSSGQEGVAILQKYTDRGIRSGLRGRRPGRS</sequence>
<gene>
    <name evidence="1" type="ORF">LCGC14_3073240</name>
</gene>
<evidence type="ECO:0000313" key="1">
    <source>
        <dbReference type="EMBL" id="KKK55567.1"/>
    </source>
</evidence>
<proteinExistence type="predicted"/>
<reference evidence="1" key="1">
    <citation type="journal article" date="2015" name="Nature">
        <title>Complex archaea that bridge the gap between prokaryotes and eukaryotes.</title>
        <authorList>
            <person name="Spang A."/>
            <person name="Saw J.H."/>
            <person name="Jorgensen S.L."/>
            <person name="Zaremba-Niedzwiedzka K."/>
            <person name="Martijn J."/>
            <person name="Lind A.E."/>
            <person name="van Eijk R."/>
            <person name="Schleper C."/>
            <person name="Guy L."/>
            <person name="Ettema T.J."/>
        </authorList>
    </citation>
    <scope>NUCLEOTIDE SEQUENCE</scope>
</reference>
<accession>A0A0F8WFG1</accession>
<organism evidence="1">
    <name type="scientific">marine sediment metagenome</name>
    <dbReference type="NCBI Taxonomy" id="412755"/>
    <lineage>
        <taxon>unclassified sequences</taxon>
        <taxon>metagenomes</taxon>
        <taxon>ecological metagenomes</taxon>
    </lineage>
</organism>